<dbReference type="Proteomes" id="UP000179242">
    <property type="component" value="Unassembled WGS sequence"/>
</dbReference>
<accession>A0A1F4U5W2</accession>
<dbReference type="InterPro" id="IPR000037">
    <property type="entry name" value="SsrA-bd_prot"/>
</dbReference>
<evidence type="ECO:0000256" key="3">
    <source>
        <dbReference type="HAMAP-Rule" id="MF_00023"/>
    </source>
</evidence>
<dbReference type="InterPro" id="IPR023620">
    <property type="entry name" value="SmpB"/>
</dbReference>
<comment type="subcellular location">
    <subcellularLocation>
        <location evidence="3">Cytoplasm</location>
    </subcellularLocation>
    <text evidence="3">The tmRNA-SmpB complex associates with stalled 70S ribosomes.</text>
</comment>
<dbReference type="CDD" id="cd09294">
    <property type="entry name" value="SmpB"/>
    <property type="match status" value="1"/>
</dbReference>
<dbReference type="Gene3D" id="2.40.280.10">
    <property type="match status" value="1"/>
</dbReference>
<protein>
    <recommendedName>
        <fullName evidence="3">SsrA-binding protein</fullName>
    </recommendedName>
    <alternativeName>
        <fullName evidence="3">Small protein B</fullName>
    </alternativeName>
</protein>
<organism evidence="4 5">
    <name type="scientific">candidate division WOR-1 bacterium RIFOXYC2_FULL_46_14</name>
    <dbReference type="NCBI Taxonomy" id="1802587"/>
    <lineage>
        <taxon>Bacteria</taxon>
        <taxon>Bacillati</taxon>
        <taxon>Saganbacteria</taxon>
    </lineage>
</organism>
<dbReference type="HAMAP" id="MF_00023">
    <property type="entry name" value="SmpB"/>
    <property type="match status" value="1"/>
</dbReference>
<gene>
    <name evidence="3" type="primary">smpB</name>
    <name evidence="4" type="ORF">A2438_03715</name>
</gene>
<dbReference type="PANTHER" id="PTHR30308:SF2">
    <property type="entry name" value="SSRA-BINDING PROTEIN"/>
    <property type="match status" value="1"/>
</dbReference>
<dbReference type="NCBIfam" id="NF003843">
    <property type="entry name" value="PRK05422.1"/>
    <property type="match status" value="1"/>
</dbReference>
<keyword evidence="1 3" id="KW-0963">Cytoplasm</keyword>
<evidence type="ECO:0000313" key="4">
    <source>
        <dbReference type="EMBL" id="OGC40358.1"/>
    </source>
</evidence>
<dbReference type="GO" id="GO:0070930">
    <property type="term" value="P:trans-translation-dependent protein tagging"/>
    <property type="evidence" value="ECO:0007669"/>
    <property type="project" value="TreeGrafter"/>
</dbReference>
<dbReference type="AlphaFoldDB" id="A0A1F4U5W2"/>
<dbReference type="PANTHER" id="PTHR30308">
    <property type="entry name" value="TMRNA-BINDING COMPONENT OF TRANS-TRANSLATION TAGGING COMPLEX"/>
    <property type="match status" value="1"/>
</dbReference>
<dbReference type="GO" id="GO:0003723">
    <property type="term" value="F:RNA binding"/>
    <property type="evidence" value="ECO:0007669"/>
    <property type="project" value="UniProtKB-UniRule"/>
</dbReference>
<dbReference type="SUPFAM" id="SSF74982">
    <property type="entry name" value="Small protein B (SmpB)"/>
    <property type="match status" value="1"/>
</dbReference>
<evidence type="ECO:0000313" key="5">
    <source>
        <dbReference type="Proteomes" id="UP000179242"/>
    </source>
</evidence>
<dbReference type="InterPro" id="IPR020081">
    <property type="entry name" value="SsrA-bd_prot_CS"/>
</dbReference>
<dbReference type="EMBL" id="MEUJ01000004">
    <property type="protein sequence ID" value="OGC40358.1"/>
    <property type="molecule type" value="Genomic_DNA"/>
</dbReference>
<sequence>MANYYKPIISNRRAFHDFNITETWKAGLVLSGAEVKSIRLGRVNFKDSFVRVDKEELWLYNMHVSEYQNIRTSEDQGDGRPDRKRKLLLKKGEILKISSRINERGMTAVPLKLFIEGDWIKVEIGLGKAKKLFEKRETLKKKMNVREIENALKKGSR</sequence>
<name>A0A1F4U5W2_UNCSA</name>
<evidence type="ECO:0000256" key="2">
    <source>
        <dbReference type="ARBA" id="ARBA00022884"/>
    </source>
</evidence>
<proteinExistence type="inferred from homology"/>
<comment type="caution">
    <text evidence="4">The sequence shown here is derived from an EMBL/GenBank/DDBJ whole genome shotgun (WGS) entry which is preliminary data.</text>
</comment>
<dbReference type="GO" id="GO:0005829">
    <property type="term" value="C:cytosol"/>
    <property type="evidence" value="ECO:0007669"/>
    <property type="project" value="TreeGrafter"/>
</dbReference>
<dbReference type="GO" id="GO:0070929">
    <property type="term" value="P:trans-translation"/>
    <property type="evidence" value="ECO:0007669"/>
    <property type="project" value="UniProtKB-UniRule"/>
</dbReference>
<reference evidence="4 5" key="1">
    <citation type="journal article" date="2016" name="Nat. Commun.">
        <title>Thousands of microbial genomes shed light on interconnected biogeochemical processes in an aquifer system.</title>
        <authorList>
            <person name="Anantharaman K."/>
            <person name="Brown C.T."/>
            <person name="Hug L.A."/>
            <person name="Sharon I."/>
            <person name="Castelle C.J."/>
            <person name="Probst A.J."/>
            <person name="Thomas B.C."/>
            <person name="Singh A."/>
            <person name="Wilkins M.J."/>
            <person name="Karaoz U."/>
            <person name="Brodie E.L."/>
            <person name="Williams K.H."/>
            <person name="Hubbard S.S."/>
            <person name="Banfield J.F."/>
        </authorList>
    </citation>
    <scope>NUCLEOTIDE SEQUENCE [LARGE SCALE GENOMIC DNA]</scope>
</reference>
<dbReference type="NCBIfam" id="TIGR00086">
    <property type="entry name" value="smpB"/>
    <property type="match status" value="1"/>
</dbReference>
<dbReference type="PROSITE" id="PS01317">
    <property type="entry name" value="SSRP"/>
    <property type="match status" value="1"/>
</dbReference>
<keyword evidence="2 3" id="KW-0694">RNA-binding</keyword>
<comment type="function">
    <text evidence="3">Required for rescue of stalled ribosomes mediated by trans-translation. Binds to transfer-messenger RNA (tmRNA), required for stable association of tmRNA with ribosomes. tmRNA and SmpB together mimic tRNA shape, replacing the anticodon stem-loop with SmpB. tmRNA is encoded by the ssrA gene; the 2 termini fold to resemble tRNA(Ala) and it encodes a 'tag peptide', a short internal open reading frame. During trans-translation Ala-aminoacylated tmRNA acts like a tRNA, entering the A-site of stalled ribosomes, displacing the stalled mRNA. The ribosome then switches to translate the ORF on the tmRNA; the nascent peptide is terminated with the 'tag peptide' encoded by the tmRNA and targeted for degradation. The ribosome is freed to recommence translation, which seems to be the essential function of trans-translation.</text>
</comment>
<evidence type="ECO:0000256" key="1">
    <source>
        <dbReference type="ARBA" id="ARBA00022490"/>
    </source>
</evidence>
<dbReference type="Pfam" id="PF01668">
    <property type="entry name" value="SmpB"/>
    <property type="match status" value="1"/>
</dbReference>
<comment type="similarity">
    <text evidence="3">Belongs to the SmpB family.</text>
</comment>